<sequence>MLAFHVLINETEYLAVVSTFFGIAVIAALSRTVIRLYKFRRIYVDDVFLFLAVTALISSVGLFYASIPGLFMLEHFVLGKVLPPFNLFQIAVDTATYAITALIMAWTTIFAVKFSFLFYFRTLLKRTHKLRNWWWCVFVFCVPVAFTNIFGTFTVCPHVGMALSHCVLAPAFLHRERGILYYSVVSDIITDIMLISIPVCIL</sequence>
<accession>A0A5M8PN19</accession>
<organism evidence="2 3">
    <name type="scientific">Lasallia pustulata</name>
    <dbReference type="NCBI Taxonomy" id="136370"/>
    <lineage>
        <taxon>Eukaryota</taxon>
        <taxon>Fungi</taxon>
        <taxon>Dikarya</taxon>
        <taxon>Ascomycota</taxon>
        <taxon>Pezizomycotina</taxon>
        <taxon>Lecanoromycetes</taxon>
        <taxon>OSLEUM clade</taxon>
        <taxon>Umbilicariomycetidae</taxon>
        <taxon>Umbilicariales</taxon>
        <taxon>Umbilicariaceae</taxon>
        <taxon>Lasallia</taxon>
    </lineage>
</organism>
<keyword evidence="1" id="KW-0812">Transmembrane</keyword>
<evidence type="ECO:0000313" key="3">
    <source>
        <dbReference type="Proteomes" id="UP000324767"/>
    </source>
</evidence>
<keyword evidence="1" id="KW-0472">Membrane</keyword>
<name>A0A5M8PN19_9LECA</name>
<feature type="transmembrane region" description="Helical" evidence="1">
    <location>
        <begin position="179"/>
        <end position="201"/>
    </location>
</feature>
<dbReference type="EMBL" id="VXIT01000008">
    <property type="protein sequence ID" value="KAA6410855.1"/>
    <property type="molecule type" value="Genomic_DNA"/>
</dbReference>
<dbReference type="PANTHER" id="PTHR33048:SF162">
    <property type="entry name" value="SATRATOXIN BIOSYNTHESIS SC1 CLUSTER PROTEIN 4"/>
    <property type="match status" value="1"/>
</dbReference>
<feature type="transmembrane region" description="Helical" evidence="1">
    <location>
        <begin position="46"/>
        <end position="67"/>
    </location>
</feature>
<evidence type="ECO:0008006" key="4">
    <source>
        <dbReference type="Google" id="ProtNLM"/>
    </source>
</evidence>
<evidence type="ECO:0000313" key="2">
    <source>
        <dbReference type="EMBL" id="KAA6410855.1"/>
    </source>
</evidence>
<comment type="caution">
    <text evidence="2">The sequence shown here is derived from an EMBL/GenBank/DDBJ whole genome shotgun (WGS) entry which is preliminary data.</text>
</comment>
<proteinExistence type="predicted"/>
<dbReference type="Proteomes" id="UP000324767">
    <property type="component" value="Unassembled WGS sequence"/>
</dbReference>
<evidence type="ECO:0000256" key="1">
    <source>
        <dbReference type="SAM" id="Phobius"/>
    </source>
</evidence>
<reference evidence="2 3" key="1">
    <citation type="submission" date="2019-09" db="EMBL/GenBank/DDBJ databases">
        <title>The hologenome of the rock-dwelling lichen Lasallia pustulata.</title>
        <authorList>
            <person name="Greshake Tzovaras B."/>
            <person name="Segers F."/>
            <person name="Bicker A."/>
            <person name="Dal Grande F."/>
            <person name="Otte J."/>
            <person name="Hankeln T."/>
            <person name="Schmitt I."/>
            <person name="Ebersberger I."/>
        </authorList>
    </citation>
    <scope>NUCLEOTIDE SEQUENCE [LARGE SCALE GENOMIC DNA]</scope>
    <source>
        <strain evidence="2">A1-1</strain>
    </source>
</reference>
<feature type="transmembrane region" description="Helical" evidence="1">
    <location>
        <begin position="132"/>
        <end position="153"/>
    </location>
</feature>
<dbReference type="OrthoDB" id="5423631at2759"/>
<gene>
    <name evidence="2" type="ORF">FRX48_05165</name>
</gene>
<dbReference type="InterPro" id="IPR052337">
    <property type="entry name" value="SAT4-like"/>
</dbReference>
<feature type="transmembrane region" description="Helical" evidence="1">
    <location>
        <begin position="13"/>
        <end position="34"/>
    </location>
</feature>
<dbReference type="PANTHER" id="PTHR33048">
    <property type="entry name" value="PTH11-LIKE INTEGRAL MEMBRANE PROTEIN (AFU_ORTHOLOGUE AFUA_5G11245)"/>
    <property type="match status" value="1"/>
</dbReference>
<protein>
    <recommendedName>
        <fullName evidence="4">Integral membrane</fullName>
    </recommendedName>
</protein>
<keyword evidence="1" id="KW-1133">Transmembrane helix</keyword>
<feature type="transmembrane region" description="Helical" evidence="1">
    <location>
        <begin position="87"/>
        <end position="120"/>
    </location>
</feature>
<dbReference type="AlphaFoldDB" id="A0A5M8PN19"/>